<proteinExistence type="predicted"/>
<dbReference type="InterPro" id="IPR020471">
    <property type="entry name" value="AKR"/>
</dbReference>
<name>A0A8J3EDP4_9PROT</name>
<dbReference type="Pfam" id="PF00248">
    <property type="entry name" value="Aldo_ket_red"/>
    <property type="match status" value="1"/>
</dbReference>
<dbReference type="AlphaFoldDB" id="A0A8J3EDP4"/>
<feature type="domain" description="NADP-dependent oxidoreductase" evidence="2">
    <location>
        <begin position="16"/>
        <end position="313"/>
    </location>
</feature>
<dbReference type="PRINTS" id="PR00069">
    <property type="entry name" value="ALDKETRDTASE"/>
</dbReference>
<dbReference type="RefSeq" id="WP_188902621.1">
    <property type="nucleotide sequence ID" value="NZ_BMKS01000013.1"/>
</dbReference>
<comment type="caution">
    <text evidence="3">The sequence shown here is derived from an EMBL/GenBank/DDBJ whole genome shotgun (WGS) entry which is preliminary data.</text>
</comment>
<dbReference type="FunFam" id="3.20.20.100:FF:000004">
    <property type="entry name" value="Oxidoreductase, aldo/keto reductase"/>
    <property type="match status" value="1"/>
</dbReference>
<dbReference type="SUPFAM" id="SSF51430">
    <property type="entry name" value="NAD(P)-linked oxidoreductase"/>
    <property type="match status" value="1"/>
</dbReference>
<evidence type="ECO:0000313" key="3">
    <source>
        <dbReference type="EMBL" id="GGG44705.1"/>
    </source>
</evidence>
<dbReference type="InterPro" id="IPR023210">
    <property type="entry name" value="NADP_OxRdtase_dom"/>
</dbReference>
<dbReference type="Proteomes" id="UP000597507">
    <property type="component" value="Unassembled WGS sequence"/>
</dbReference>
<organism evidence="3 4">
    <name type="scientific">Caldovatus sediminis</name>
    <dbReference type="NCBI Taxonomy" id="2041189"/>
    <lineage>
        <taxon>Bacteria</taxon>
        <taxon>Pseudomonadati</taxon>
        <taxon>Pseudomonadota</taxon>
        <taxon>Alphaproteobacteria</taxon>
        <taxon>Acetobacterales</taxon>
        <taxon>Roseomonadaceae</taxon>
        <taxon>Caldovatus</taxon>
    </lineage>
</organism>
<evidence type="ECO:0000256" key="1">
    <source>
        <dbReference type="ARBA" id="ARBA00023002"/>
    </source>
</evidence>
<reference evidence="3 4" key="1">
    <citation type="journal article" date="2014" name="Int. J. Syst. Evol. Microbiol.">
        <title>Complete genome sequence of Corynebacterium casei LMG S-19264T (=DSM 44701T), isolated from a smear-ripened cheese.</title>
        <authorList>
            <consortium name="US DOE Joint Genome Institute (JGI-PGF)"/>
            <person name="Walter F."/>
            <person name="Albersmeier A."/>
            <person name="Kalinowski J."/>
            <person name="Ruckert C."/>
        </authorList>
    </citation>
    <scope>NUCLEOTIDE SEQUENCE [LARGE SCALE GENOMIC DNA]</scope>
    <source>
        <strain evidence="3 4">CGMCC 1.16330</strain>
    </source>
</reference>
<dbReference type="InterPro" id="IPR036812">
    <property type="entry name" value="NAD(P)_OxRdtase_dom_sf"/>
</dbReference>
<dbReference type="InterPro" id="IPR018170">
    <property type="entry name" value="Aldo/ket_reductase_CS"/>
</dbReference>
<dbReference type="PANTHER" id="PTHR43364">
    <property type="entry name" value="NADH-SPECIFIC METHYLGLYOXAL REDUCTASE-RELATED"/>
    <property type="match status" value="1"/>
</dbReference>
<accession>A0A8J3EDP4</accession>
<dbReference type="PROSITE" id="PS00062">
    <property type="entry name" value="ALDOKETO_REDUCTASE_2"/>
    <property type="match status" value="1"/>
</dbReference>
<sequence length="323" mass="35339">MQQRNLGPSGLRVSVVGLGCNNFAARLDPEATRRVVHAALDHGVTLFDTADVYGRPVRHGGSEEYLGAALGPRRKDIVLATKFGNPMDESGARQGASRRYIMAAVEASLRRLGTDWIDLYQVHRFDPLTPLEETVRALDDLIRQGKVRYVGVSNFAAWQVVDALWTAKALGCNGFVSCQDEYSLLVRAPEKDLIPAMQAHGLGLLPYFPLASGLLTGKYRRNRPMPENARLTVTQRLANAFLTDRNWEITERLAGFCEQRGRTMLELSFSWLLARPTVASVIAGASTPEQVAQNVKATGWALGAGDLAEIDAITLGEEAPPAR</sequence>
<dbReference type="EMBL" id="BMKS01000013">
    <property type="protein sequence ID" value="GGG44705.1"/>
    <property type="molecule type" value="Genomic_DNA"/>
</dbReference>
<keyword evidence="1" id="KW-0560">Oxidoreductase</keyword>
<gene>
    <name evidence="3" type="ORF">GCM10010964_35120</name>
</gene>
<protein>
    <submittedName>
        <fullName evidence="3">Oxidoreductase</fullName>
    </submittedName>
</protein>
<dbReference type="GO" id="GO:0016491">
    <property type="term" value="F:oxidoreductase activity"/>
    <property type="evidence" value="ECO:0007669"/>
    <property type="project" value="UniProtKB-KW"/>
</dbReference>
<dbReference type="Gene3D" id="3.20.20.100">
    <property type="entry name" value="NADP-dependent oxidoreductase domain"/>
    <property type="match status" value="1"/>
</dbReference>
<keyword evidence="4" id="KW-1185">Reference proteome</keyword>
<dbReference type="GO" id="GO:0005829">
    <property type="term" value="C:cytosol"/>
    <property type="evidence" value="ECO:0007669"/>
    <property type="project" value="TreeGrafter"/>
</dbReference>
<dbReference type="PANTHER" id="PTHR43364:SF4">
    <property type="entry name" value="NAD(P)-LINKED OXIDOREDUCTASE SUPERFAMILY PROTEIN"/>
    <property type="match status" value="1"/>
</dbReference>
<evidence type="ECO:0000259" key="2">
    <source>
        <dbReference type="Pfam" id="PF00248"/>
    </source>
</evidence>
<evidence type="ECO:0000313" key="4">
    <source>
        <dbReference type="Proteomes" id="UP000597507"/>
    </source>
</evidence>
<dbReference type="InterPro" id="IPR050523">
    <property type="entry name" value="AKR_Detox_Biosynth"/>
</dbReference>